<dbReference type="Proteomes" id="UP001220324">
    <property type="component" value="Unassembled WGS sequence"/>
</dbReference>
<comment type="caution">
    <text evidence="1">The sequence shown here is derived from an EMBL/GenBank/DDBJ whole genome shotgun (WGS) entry which is preliminary data.</text>
</comment>
<sequence length="211" mass="23805">MPQPSSSALRDADFAAQHLSYILHSQGVSHAYIGSYATDLIGGNCAVPDLDLLVSRDPAKVRKLLLEDDQFWLNSQNELLYRGMDSDIGIDLFQGGGNDDVRLPDVQSDCPFLHPSVLLLTRITPWYCVDEPIHSPRLQRAMKDFEHIKSILKWLADRRVLIDFNAFPQKPKEEHLNILRALNEASRDVGPLLRAALTPEDYCSIICRARV</sequence>
<reference evidence="1 2" key="1">
    <citation type="journal article" date="2023" name="IMA Fungus">
        <title>Comparative genomic study of the Penicillium genus elucidates a diverse pangenome and 15 lateral gene transfer events.</title>
        <authorList>
            <person name="Petersen C."/>
            <person name="Sorensen T."/>
            <person name="Nielsen M.R."/>
            <person name="Sondergaard T.E."/>
            <person name="Sorensen J.L."/>
            <person name="Fitzpatrick D.A."/>
            <person name="Frisvad J.C."/>
            <person name="Nielsen K.L."/>
        </authorList>
    </citation>
    <scope>NUCLEOTIDE SEQUENCE [LARGE SCALE GENOMIC DNA]</scope>
    <source>
        <strain evidence="1 2">IBT 35679</strain>
    </source>
</reference>
<dbReference type="EMBL" id="JAQIZZ010000001">
    <property type="protein sequence ID" value="KAJ5557098.1"/>
    <property type="molecule type" value="Genomic_DNA"/>
</dbReference>
<name>A0AAD6D807_9EURO</name>
<dbReference type="AlphaFoldDB" id="A0AAD6D807"/>
<protein>
    <recommendedName>
        <fullName evidence="3">Nucleotidyltransferase family protein</fullName>
    </recommendedName>
</protein>
<organism evidence="1 2">
    <name type="scientific">Penicillium frequentans</name>
    <dbReference type="NCBI Taxonomy" id="3151616"/>
    <lineage>
        <taxon>Eukaryota</taxon>
        <taxon>Fungi</taxon>
        <taxon>Dikarya</taxon>
        <taxon>Ascomycota</taxon>
        <taxon>Pezizomycotina</taxon>
        <taxon>Eurotiomycetes</taxon>
        <taxon>Eurotiomycetidae</taxon>
        <taxon>Eurotiales</taxon>
        <taxon>Aspergillaceae</taxon>
        <taxon>Penicillium</taxon>
    </lineage>
</organism>
<evidence type="ECO:0000313" key="1">
    <source>
        <dbReference type="EMBL" id="KAJ5557098.1"/>
    </source>
</evidence>
<keyword evidence="2" id="KW-1185">Reference proteome</keyword>
<accession>A0AAD6D807</accession>
<evidence type="ECO:0000313" key="2">
    <source>
        <dbReference type="Proteomes" id="UP001220324"/>
    </source>
</evidence>
<gene>
    <name evidence="1" type="ORF">N7494_001013</name>
</gene>
<evidence type="ECO:0008006" key="3">
    <source>
        <dbReference type="Google" id="ProtNLM"/>
    </source>
</evidence>
<proteinExistence type="predicted"/>